<feature type="domain" description="SMODS-associated and fused to various effectors" evidence="1">
    <location>
        <begin position="87"/>
        <end position="264"/>
    </location>
</feature>
<sequence>MRNDFTKTVDKLLEGLSFQPIPVFSILWPIGGHVLSEPDERDIANCLSRIKARIVGGLNMLSTNERSYRKKPEIFLRDMDEIVESEANSILQQTLRTSHRAALFAFGPMSALVGLGACLGNKCEITPMLRYRDGSCWIWPQELKVEKPYDIKLNADELAETDEVILCIGMTNYTESMKLQAEQLNLPIIEVLAKNMGNAAIPHPDNGHELRSDLHLLLQSLYDEHKIKTVHLLICASNAVCIFVGQAFDLYQPDLLVYDFAGDNMEIRLKITTEKGIIKLNPPYSN</sequence>
<dbReference type="Pfam" id="PF18145">
    <property type="entry name" value="SAVED"/>
    <property type="match status" value="1"/>
</dbReference>
<dbReference type="AlphaFoldDB" id="A0A2Z4PR96"/>
<reference evidence="2 3" key="1">
    <citation type="submission" date="2016-06" db="EMBL/GenBank/DDBJ databases">
        <title>The sequenced genome of the ice-adhering bacterium Marinomonas primoryensis, from Antarctica.</title>
        <authorList>
            <person name="Graham L."/>
            <person name="Vance T.D.R."/>
            <person name="Davies P.L."/>
        </authorList>
    </citation>
    <scope>NUCLEOTIDE SEQUENCE [LARGE SCALE GENOMIC DNA]</scope>
    <source>
        <strain evidence="2 3">AceL</strain>
    </source>
</reference>
<gene>
    <name evidence="2" type="ORF">A8139_06395</name>
</gene>
<organism evidence="2 3">
    <name type="scientific">Marinomonas primoryensis</name>
    <dbReference type="NCBI Taxonomy" id="178399"/>
    <lineage>
        <taxon>Bacteria</taxon>
        <taxon>Pseudomonadati</taxon>
        <taxon>Pseudomonadota</taxon>
        <taxon>Gammaproteobacteria</taxon>
        <taxon>Oceanospirillales</taxon>
        <taxon>Oceanospirillaceae</taxon>
        <taxon>Marinomonas</taxon>
    </lineage>
</organism>
<proteinExistence type="predicted"/>
<evidence type="ECO:0000259" key="1">
    <source>
        <dbReference type="Pfam" id="PF18145"/>
    </source>
</evidence>
<accession>A0A2Z4PR96</accession>
<dbReference type="EMBL" id="CP016181">
    <property type="protein sequence ID" value="AWX99668.1"/>
    <property type="molecule type" value="Genomic_DNA"/>
</dbReference>
<dbReference type="NCBIfam" id="NF033611">
    <property type="entry name" value="SAVED"/>
    <property type="match status" value="1"/>
</dbReference>
<name>A0A2Z4PR96_9GAMM</name>
<protein>
    <recommendedName>
        <fullName evidence="1">SMODS-associated and fused to various effectors domain-containing protein</fullName>
    </recommendedName>
</protein>
<dbReference type="InterPro" id="IPR040836">
    <property type="entry name" value="SAVED"/>
</dbReference>
<evidence type="ECO:0000313" key="2">
    <source>
        <dbReference type="EMBL" id="AWX99668.1"/>
    </source>
</evidence>
<evidence type="ECO:0000313" key="3">
    <source>
        <dbReference type="Proteomes" id="UP000249898"/>
    </source>
</evidence>
<dbReference type="Proteomes" id="UP000249898">
    <property type="component" value="Chromosome"/>
</dbReference>